<accession>A0A158ELA3</accession>
<organism evidence="1 2">
    <name type="scientific">Caballeronia calidae</name>
    <dbReference type="NCBI Taxonomy" id="1777139"/>
    <lineage>
        <taxon>Bacteria</taxon>
        <taxon>Pseudomonadati</taxon>
        <taxon>Pseudomonadota</taxon>
        <taxon>Betaproteobacteria</taxon>
        <taxon>Burkholderiales</taxon>
        <taxon>Burkholderiaceae</taxon>
        <taxon>Caballeronia</taxon>
    </lineage>
</organism>
<dbReference type="RefSeq" id="WP_062613264.1">
    <property type="nucleotide sequence ID" value="NZ_FCOX02000252.1"/>
</dbReference>
<proteinExistence type="predicted"/>
<reference evidence="1" key="1">
    <citation type="submission" date="2016-01" db="EMBL/GenBank/DDBJ databases">
        <authorList>
            <person name="Peeters C."/>
        </authorList>
    </citation>
    <scope>NUCLEOTIDE SEQUENCE</scope>
    <source>
        <strain evidence="1">LMG 29321</strain>
    </source>
</reference>
<evidence type="ECO:0000313" key="1">
    <source>
        <dbReference type="EMBL" id="SAL07573.1"/>
    </source>
</evidence>
<comment type="caution">
    <text evidence="1">The sequence shown here is derived from an EMBL/GenBank/DDBJ whole genome shotgun (WGS) entry which is preliminary data.</text>
</comment>
<dbReference type="OrthoDB" id="9133167at2"/>
<dbReference type="AlphaFoldDB" id="A0A158ELA3"/>
<gene>
    <name evidence="1" type="ORF">AWB78_08638</name>
</gene>
<protein>
    <submittedName>
        <fullName evidence="1">Uncharacterized protein</fullName>
    </submittedName>
</protein>
<dbReference type="Proteomes" id="UP000071859">
    <property type="component" value="Unassembled WGS sequence"/>
</dbReference>
<evidence type="ECO:0000313" key="2">
    <source>
        <dbReference type="Proteomes" id="UP000071859"/>
    </source>
</evidence>
<dbReference type="EMBL" id="FCOX02000252">
    <property type="protein sequence ID" value="SAL07573.1"/>
    <property type="molecule type" value="Genomic_DNA"/>
</dbReference>
<name>A0A158ELA3_9BURK</name>
<sequence length="76" mass="8122">MDEVIDNGIALRSLIEQAGLTQADALAALNRGQAFPIALSTWKAYLAAPDSARHRACPDNVLAHAKKTLGKAPKER</sequence>
<keyword evidence="2" id="KW-1185">Reference proteome</keyword>